<dbReference type="Pfam" id="PF13410">
    <property type="entry name" value="GST_C_2"/>
    <property type="match status" value="1"/>
</dbReference>
<proteinExistence type="predicted"/>
<dbReference type="InterPro" id="IPR010987">
    <property type="entry name" value="Glutathione-S-Trfase_C-like"/>
</dbReference>
<feature type="domain" description="GST C-terminal" evidence="2">
    <location>
        <begin position="86"/>
        <end position="218"/>
    </location>
</feature>
<evidence type="ECO:0000313" key="3">
    <source>
        <dbReference type="EMBL" id="RDI97193.1"/>
    </source>
</evidence>
<dbReference type="EMBL" id="QQSY01000006">
    <property type="protein sequence ID" value="RDI97193.1"/>
    <property type="molecule type" value="Genomic_DNA"/>
</dbReference>
<accession>A0A370K3E5</accession>
<dbReference type="GO" id="GO:0006559">
    <property type="term" value="P:L-phenylalanine catabolic process"/>
    <property type="evidence" value="ECO:0007669"/>
    <property type="project" value="TreeGrafter"/>
</dbReference>
<dbReference type="RefSeq" id="WP_114826529.1">
    <property type="nucleotide sequence ID" value="NZ_QQSY01000006.1"/>
</dbReference>
<evidence type="ECO:0000313" key="4">
    <source>
        <dbReference type="Proteomes" id="UP000254711"/>
    </source>
</evidence>
<dbReference type="CDD" id="cd00299">
    <property type="entry name" value="GST_C_family"/>
    <property type="match status" value="1"/>
</dbReference>
<dbReference type="GO" id="GO:0016034">
    <property type="term" value="F:maleylacetoacetate isomerase activity"/>
    <property type="evidence" value="ECO:0007669"/>
    <property type="project" value="TreeGrafter"/>
</dbReference>
<dbReference type="PANTHER" id="PTHR42673:SF21">
    <property type="entry name" value="GLUTATHIONE S-TRANSFERASE YFCF"/>
    <property type="match status" value="1"/>
</dbReference>
<dbReference type="CDD" id="cd00570">
    <property type="entry name" value="GST_N_family"/>
    <property type="match status" value="1"/>
</dbReference>
<dbReference type="SFLD" id="SFLDS00019">
    <property type="entry name" value="Glutathione_Transferase_(cytos"/>
    <property type="match status" value="1"/>
</dbReference>
<dbReference type="SUPFAM" id="SSF52833">
    <property type="entry name" value="Thioredoxin-like"/>
    <property type="match status" value="1"/>
</dbReference>
<organism evidence="3 4">
    <name type="scientific">Dyella solisilvae</name>
    <dbReference type="NCBI Taxonomy" id="1920168"/>
    <lineage>
        <taxon>Bacteria</taxon>
        <taxon>Pseudomonadati</taxon>
        <taxon>Pseudomonadota</taxon>
        <taxon>Gammaproteobacteria</taxon>
        <taxon>Lysobacterales</taxon>
        <taxon>Rhodanobacteraceae</taxon>
        <taxon>Dyella</taxon>
    </lineage>
</organism>
<protein>
    <submittedName>
        <fullName evidence="3">Glutathione S-transferase family protein</fullName>
    </submittedName>
</protein>
<dbReference type="SFLD" id="SFLDG00358">
    <property type="entry name" value="Main_(cytGST)"/>
    <property type="match status" value="1"/>
</dbReference>
<dbReference type="AlphaFoldDB" id="A0A370K3E5"/>
<dbReference type="InterPro" id="IPR004045">
    <property type="entry name" value="Glutathione_S-Trfase_N"/>
</dbReference>
<sequence length="250" mass="28302">MSPRFTVIGNYISPYVRKVLVCLELKGQAYQIDPIAPFVGNERFGELSPLRRIPVLIDGELVLNDSSVICQYLEDCFPAPSLYPTDAAQRAKARWLEEYCDTHLASVLVWKLFYQKVLRRRFFGEETDEAMMNHALAVEIPAALDYLERQLPDDGFAFGALSIADISIACYFRTASFVRYAIDAARWPRMANLVERVQSLPAFQALARLEDVMLRVPLAEQREVLQAHGAPLTSWSLGGQPPRKGFARME</sequence>
<name>A0A370K3E5_9GAMM</name>
<dbReference type="Pfam" id="PF13417">
    <property type="entry name" value="GST_N_3"/>
    <property type="match status" value="1"/>
</dbReference>
<comment type="caution">
    <text evidence="3">The sequence shown here is derived from an EMBL/GenBank/DDBJ whole genome shotgun (WGS) entry which is preliminary data.</text>
</comment>
<dbReference type="OrthoDB" id="9782992at2"/>
<keyword evidence="4" id="KW-1185">Reference proteome</keyword>
<gene>
    <name evidence="3" type="ORF">DVT68_17690</name>
</gene>
<dbReference type="InterPro" id="IPR036249">
    <property type="entry name" value="Thioredoxin-like_sf"/>
</dbReference>
<dbReference type="GO" id="GO:0006749">
    <property type="term" value="P:glutathione metabolic process"/>
    <property type="evidence" value="ECO:0007669"/>
    <property type="project" value="TreeGrafter"/>
</dbReference>
<dbReference type="InterPro" id="IPR036282">
    <property type="entry name" value="Glutathione-S-Trfase_C_sf"/>
</dbReference>
<reference evidence="3 4" key="1">
    <citation type="submission" date="2018-07" db="EMBL/GenBank/DDBJ databases">
        <title>Dyella solisilvae sp. nov., isolated from the pine and broad-leaved mixed forest soil.</title>
        <authorList>
            <person name="Gao Z."/>
            <person name="Qiu L."/>
        </authorList>
    </citation>
    <scope>NUCLEOTIDE SEQUENCE [LARGE SCALE GENOMIC DNA]</scope>
    <source>
        <strain evidence="3 4">DHG54</strain>
    </source>
</reference>
<dbReference type="GO" id="GO:0004364">
    <property type="term" value="F:glutathione transferase activity"/>
    <property type="evidence" value="ECO:0007669"/>
    <property type="project" value="TreeGrafter"/>
</dbReference>
<dbReference type="PANTHER" id="PTHR42673">
    <property type="entry name" value="MALEYLACETOACETATE ISOMERASE"/>
    <property type="match status" value="1"/>
</dbReference>
<keyword evidence="3" id="KW-0808">Transferase</keyword>
<evidence type="ECO:0000259" key="1">
    <source>
        <dbReference type="PROSITE" id="PS50404"/>
    </source>
</evidence>
<evidence type="ECO:0000259" key="2">
    <source>
        <dbReference type="PROSITE" id="PS50405"/>
    </source>
</evidence>
<dbReference type="Gene3D" id="3.40.30.10">
    <property type="entry name" value="Glutaredoxin"/>
    <property type="match status" value="1"/>
</dbReference>
<feature type="domain" description="GST N-terminal" evidence="1">
    <location>
        <begin position="3"/>
        <end position="81"/>
    </location>
</feature>
<dbReference type="Proteomes" id="UP000254711">
    <property type="component" value="Unassembled WGS sequence"/>
</dbReference>
<dbReference type="InterPro" id="IPR040079">
    <property type="entry name" value="Glutathione_S-Trfase"/>
</dbReference>
<dbReference type="PROSITE" id="PS50404">
    <property type="entry name" value="GST_NTER"/>
    <property type="match status" value="1"/>
</dbReference>
<dbReference type="PROSITE" id="PS50405">
    <property type="entry name" value="GST_CTER"/>
    <property type="match status" value="1"/>
</dbReference>
<dbReference type="SUPFAM" id="SSF47616">
    <property type="entry name" value="GST C-terminal domain-like"/>
    <property type="match status" value="1"/>
</dbReference>
<dbReference type="Gene3D" id="1.20.1050.10">
    <property type="match status" value="1"/>
</dbReference>